<evidence type="ECO:0000256" key="1">
    <source>
        <dbReference type="ARBA" id="ARBA00001070"/>
    </source>
</evidence>
<dbReference type="InterPro" id="IPR051167">
    <property type="entry name" value="Prolyl_oligopep/macrocyclase"/>
</dbReference>
<dbReference type="InterPro" id="IPR023302">
    <property type="entry name" value="Pept_S9A_N"/>
</dbReference>
<accession>A0A931J4F0</accession>
<evidence type="ECO:0000259" key="7">
    <source>
        <dbReference type="Pfam" id="PF00326"/>
    </source>
</evidence>
<dbReference type="SUPFAM" id="SSF50993">
    <property type="entry name" value="Peptidase/esterase 'gauge' domain"/>
    <property type="match status" value="1"/>
</dbReference>
<dbReference type="PANTHER" id="PTHR42881:SF2">
    <property type="entry name" value="PROLYL ENDOPEPTIDASE"/>
    <property type="match status" value="1"/>
</dbReference>
<evidence type="ECO:0000256" key="3">
    <source>
        <dbReference type="ARBA" id="ARBA00022670"/>
    </source>
</evidence>
<dbReference type="InterPro" id="IPR002470">
    <property type="entry name" value="Peptidase_S9A"/>
</dbReference>
<dbReference type="InterPro" id="IPR029058">
    <property type="entry name" value="AB_hydrolase_fold"/>
</dbReference>
<dbReference type="Pfam" id="PF02897">
    <property type="entry name" value="Peptidase_S9_N"/>
    <property type="match status" value="1"/>
</dbReference>
<dbReference type="EMBL" id="JAEDAK010000007">
    <property type="protein sequence ID" value="MBH9577588.1"/>
    <property type="molecule type" value="Genomic_DNA"/>
</dbReference>
<dbReference type="EC" id="3.4.21.26" evidence="2"/>
<evidence type="ECO:0000259" key="8">
    <source>
        <dbReference type="Pfam" id="PF02897"/>
    </source>
</evidence>
<dbReference type="PRINTS" id="PR00862">
    <property type="entry name" value="PROLIGOPTASE"/>
</dbReference>
<dbReference type="GO" id="GO:0006508">
    <property type="term" value="P:proteolysis"/>
    <property type="evidence" value="ECO:0007669"/>
    <property type="project" value="UniProtKB-KW"/>
</dbReference>
<evidence type="ECO:0000256" key="2">
    <source>
        <dbReference type="ARBA" id="ARBA00011897"/>
    </source>
</evidence>
<dbReference type="SUPFAM" id="SSF53474">
    <property type="entry name" value="alpha/beta-Hydrolases"/>
    <property type="match status" value="1"/>
</dbReference>
<evidence type="ECO:0000256" key="5">
    <source>
        <dbReference type="ARBA" id="ARBA00022825"/>
    </source>
</evidence>
<name>A0A931J4F0_9BURK</name>
<keyword evidence="10" id="KW-1185">Reference proteome</keyword>
<feature type="signal peptide" evidence="6">
    <location>
        <begin position="1"/>
        <end position="20"/>
    </location>
</feature>
<proteinExistence type="predicted"/>
<feature type="domain" description="Peptidase S9 prolyl oligopeptidase catalytic" evidence="7">
    <location>
        <begin position="487"/>
        <end position="702"/>
    </location>
</feature>
<dbReference type="PANTHER" id="PTHR42881">
    <property type="entry name" value="PROLYL ENDOPEPTIDASE"/>
    <property type="match status" value="1"/>
</dbReference>
<dbReference type="AlphaFoldDB" id="A0A931J4F0"/>
<evidence type="ECO:0000256" key="6">
    <source>
        <dbReference type="SAM" id="SignalP"/>
    </source>
</evidence>
<organism evidence="9 10">
    <name type="scientific">Inhella proteolytica</name>
    <dbReference type="NCBI Taxonomy" id="2795029"/>
    <lineage>
        <taxon>Bacteria</taxon>
        <taxon>Pseudomonadati</taxon>
        <taxon>Pseudomonadota</taxon>
        <taxon>Betaproteobacteria</taxon>
        <taxon>Burkholderiales</taxon>
        <taxon>Sphaerotilaceae</taxon>
        <taxon>Inhella</taxon>
    </lineage>
</organism>
<comment type="caution">
    <text evidence="9">The sequence shown here is derived from an EMBL/GenBank/DDBJ whole genome shotgun (WGS) entry which is preliminary data.</text>
</comment>
<keyword evidence="6" id="KW-0732">Signal</keyword>
<feature type="domain" description="Peptidase S9A N-terminal" evidence="8">
    <location>
        <begin position="29"/>
        <end position="383"/>
    </location>
</feature>
<dbReference type="Proteomes" id="UP000613266">
    <property type="component" value="Unassembled WGS sequence"/>
</dbReference>
<comment type="catalytic activity">
    <reaction evidence="1">
        <text>Hydrolysis of Pro-|-Xaa &gt;&gt; Ala-|-Xaa in oligopeptides.</text>
        <dbReference type="EC" id="3.4.21.26"/>
    </reaction>
</comment>
<dbReference type="RefSeq" id="WP_198111360.1">
    <property type="nucleotide sequence ID" value="NZ_JAEDAK010000007.1"/>
</dbReference>
<keyword evidence="3" id="KW-0645">Protease</keyword>
<keyword evidence="5" id="KW-0720">Serine protease</keyword>
<dbReference type="Gene3D" id="3.40.50.1820">
    <property type="entry name" value="alpha/beta hydrolase"/>
    <property type="match status" value="1"/>
</dbReference>
<evidence type="ECO:0000256" key="4">
    <source>
        <dbReference type="ARBA" id="ARBA00022801"/>
    </source>
</evidence>
<gene>
    <name evidence="9" type="ORF">I7X39_11815</name>
</gene>
<dbReference type="GO" id="GO:0070012">
    <property type="term" value="F:oligopeptidase activity"/>
    <property type="evidence" value="ECO:0007669"/>
    <property type="project" value="TreeGrafter"/>
</dbReference>
<feature type="chain" id="PRO_5037368755" description="prolyl oligopeptidase" evidence="6">
    <location>
        <begin position="21"/>
        <end position="710"/>
    </location>
</feature>
<dbReference type="GO" id="GO:0005829">
    <property type="term" value="C:cytosol"/>
    <property type="evidence" value="ECO:0007669"/>
    <property type="project" value="TreeGrafter"/>
</dbReference>
<dbReference type="Gene3D" id="2.130.10.120">
    <property type="entry name" value="Prolyl oligopeptidase, N-terminal domain"/>
    <property type="match status" value="1"/>
</dbReference>
<sequence>MNRSTLLALSLLATAAQALASAYPETPVKPVRDRYHGVTVTDPYRWMEDMASPQFQAWLKAQSEFTAVGLKTLPGRQALRERLGQLADAGVITGGYTPSAGQVLYLKREPGQNQRRLWLRQGVDGVERQLLDPLAVPGMPGKHSIDFYSPSPDGKRVALGLSAGGSENSTLVVMDVASGELLSERIAHAGLNQYGVSWLADGSGFFYNRHPAEERYNKSAVYFHRLGSTEADRLVFGWGAPKSKWQIADLPYVVVSKQSKWALAEVLHGDAVDRSYYAAPLEAVLKDGAAAPWKRVIGPKDRVTKAALDGDRLVALSQAKDPRRELLAYPVAGGAAQTLLPASSQVLLEFDKGEGELLVRGLDAGVSRLTRVPLKEGAQPERLLLPFDGTVREMAALDGGEWLVRLEGWTQPAQTLVLKPGSMPRAVNLQPPSGLDVTGISAERVMVKSHDGVEVPLSIISPKGAMVARPTILTGYGAYGIVMEPGFRASRLAWAEQGGRFAVCHVRGGGELGEAWHQGAHIVNKQNTVSDFIACAQYLIDKGYTSPELLAGTGGSAGGITIGGAINQAPQLFAAAQAAVGVSDMLRMELTPNGAPNIAEFGTVKNPQHFKAMYALSPYHRVKDGQAYPAVIVTTGANDPRVDAWMPSKFAARLQAATAKNANAKPVWLRVDYEAGHGMGSSISSQLDEQADVWSFFLWQFGHPAYQPAK</sequence>
<keyword evidence="4" id="KW-0378">Hydrolase</keyword>
<evidence type="ECO:0000313" key="10">
    <source>
        <dbReference type="Proteomes" id="UP000613266"/>
    </source>
</evidence>
<evidence type="ECO:0000313" key="9">
    <source>
        <dbReference type="EMBL" id="MBH9577588.1"/>
    </source>
</evidence>
<reference evidence="9" key="1">
    <citation type="submission" date="2020-12" db="EMBL/GenBank/DDBJ databases">
        <title>The genome sequence of Inhella sp. 1Y17.</title>
        <authorList>
            <person name="Liu Y."/>
        </authorList>
    </citation>
    <scope>NUCLEOTIDE SEQUENCE</scope>
    <source>
        <strain evidence="9">1Y17</strain>
    </source>
</reference>
<dbReference type="Pfam" id="PF00326">
    <property type="entry name" value="Peptidase_S9"/>
    <property type="match status" value="1"/>
</dbReference>
<dbReference type="GO" id="GO:0004252">
    <property type="term" value="F:serine-type endopeptidase activity"/>
    <property type="evidence" value="ECO:0007669"/>
    <property type="project" value="UniProtKB-EC"/>
</dbReference>
<dbReference type="InterPro" id="IPR001375">
    <property type="entry name" value="Peptidase_S9_cat"/>
</dbReference>
<protein>
    <recommendedName>
        <fullName evidence="2">prolyl oligopeptidase</fullName>
        <ecNumber evidence="2">3.4.21.26</ecNumber>
    </recommendedName>
</protein>